<evidence type="ECO:0000256" key="1">
    <source>
        <dbReference type="SAM" id="MobiDB-lite"/>
    </source>
</evidence>
<evidence type="ECO:0008006" key="4">
    <source>
        <dbReference type="Google" id="ProtNLM"/>
    </source>
</evidence>
<keyword evidence="3" id="KW-1185">Reference proteome</keyword>
<feature type="compositionally biased region" description="Polar residues" evidence="1">
    <location>
        <begin position="13"/>
        <end position="31"/>
    </location>
</feature>
<dbReference type="AlphaFoldDB" id="A0A8H7VLB6"/>
<comment type="caution">
    <text evidence="2">The sequence shown here is derived from an EMBL/GenBank/DDBJ whole genome shotgun (WGS) entry which is preliminary data.</text>
</comment>
<gene>
    <name evidence="2" type="ORF">INT45_012567</name>
</gene>
<evidence type="ECO:0000313" key="2">
    <source>
        <dbReference type="EMBL" id="KAG2220703.1"/>
    </source>
</evidence>
<protein>
    <recommendedName>
        <fullName evidence="4">Reverse transcriptase domain-containing protein</fullName>
    </recommendedName>
</protein>
<dbReference type="OrthoDB" id="2210665at2759"/>
<sequence length="201" mass="22419">MHNFGHQPLYIRTTPTTGKTEASVEEQQYTGGKNGRPNKQHPDTSKTIISALLYADDAALIASPNDMQLLLNTAEQHSRDYGYRWHSSKCAIINPKSTISTLPTTYHLYNQPVPTTSCFQYLGLPFTSTGIDYNQLVHQRTTKATGNMALLRQLGIHIYGVGLWPALRSYRTFIRPVLEYGLAIPALSPSQLEKLDNAQKG</sequence>
<accession>A0A8H7VLB6</accession>
<dbReference type="Proteomes" id="UP000646827">
    <property type="component" value="Unassembled WGS sequence"/>
</dbReference>
<name>A0A8H7VLB6_9FUNG</name>
<dbReference type="EMBL" id="JAEPRB010000132">
    <property type="protein sequence ID" value="KAG2220703.1"/>
    <property type="molecule type" value="Genomic_DNA"/>
</dbReference>
<evidence type="ECO:0000313" key="3">
    <source>
        <dbReference type="Proteomes" id="UP000646827"/>
    </source>
</evidence>
<proteinExistence type="predicted"/>
<reference evidence="2 3" key="1">
    <citation type="submission" date="2020-12" db="EMBL/GenBank/DDBJ databases">
        <title>Metabolic potential, ecology and presence of endohyphal bacteria is reflected in genomic diversity of Mucoromycotina.</title>
        <authorList>
            <person name="Muszewska A."/>
            <person name="Okrasinska A."/>
            <person name="Steczkiewicz K."/>
            <person name="Drgas O."/>
            <person name="Orlowska M."/>
            <person name="Perlinska-Lenart U."/>
            <person name="Aleksandrzak-Piekarczyk T."/>
            <person name="Szatraj K."/>
            <person name="Zielenkiewicz U."/>
            <person name="Pilsyk S."/>
            <person name="Malc E."/>
            <person name="Mieczkowski P."/>
            <person name="Kruszewska J.S."/>
            <person name="Biernat P."/>
            <person name="Pawlowska J."/>
        </authorList>
    </citation>
    <scope>NUCLEOTIDE SEQUENCE [LARGE SCALE GENOMIC DNA]</scope>
    <source>
        <strain evidence="2 3">CBS 142.35</strain>
    </source>
</reference>
<feature type="region of interest" description="Disordered" evidence="1">
    <location>
        <begin position="1"/>
        <end position="43"/>
    </location>
</feature>
<organism evidence="2 3">
    <name type="scientific">Circinella minor</name>
    <dbReference type="NCBI Taxonomy" id="1195481"/>
    <lineage>
        <taxon>Eukaryota</taxon>
        <taxon>Fungi</taxon>
        <taxon>Fungi incertae sedis</taxon>
        <taxon>Mucoromycota</taxon>
        <taxon>Mucoromycotina</taxon>
        <taxon>Mucoromycetes</taxon>
        <taxon>Mucorales</taxon>
        <taxon>Lichtheimiaceae</taxon>
        <taxon>Circinella</taxon>
    </lineage>
</organism>